<accession>A0AAE1YPE3</accession>
<dbReference type="Proteomes" id="UP001293254">
    <property type="component" value="Unassembled WGS sequence"/>
</dbReference>
<evidence type="ECO:0000313" key="3">
    <source>
        <dbReference type="Proteomes" id="UP001293254"/>
    </source>
</evidence>
<protein>
    <submittedName>
        <fullName evidence="2">Uncharacterized protein</fullName>
    </submittedName>
</protein>
<reference evidence="2" key="2">
    <citation type="journal article" date="2024" name="Plant">
        <title>Genomic evolution and insights into agronomic trait innovations of Sesamum species.</title>
        <authorList>
            <person name="Miao H."/>
            <person name="Wang L."/>
            <person name="Qu L."/>
            <person name="Liu H."/>
            <person name="Sun Y."/>
            <person name="Le M."/>
            <person name="Wang Q."/>
            <person name="Wei S."/>
            <person name="Zheng Y."/>
            <person name="Lin W."/>
            <person name="Duan Y."/>
            <person name="Cao H."/>
            <person name="Xiong S."/>
            <person name="Wang X."/>
            <person name="Wei L."/>
            <person name="Li C."/>
            <person name="Ma Q."/>
            <person name="Ju M."/>
            <person name="Zhao R."/>
            <person name="Li G."/>
            <person name="Mu C."/>
            <person name="Tian Q."/>
            <person name="Mei H."/>
            <person name="Zhang T."/>
            <person name="Gao T."/>
            <person name="Zhang H."/>
        </authorList>
    </citation>
    <scope>NUCLEOTIDE SEQUENCE</scope>
    <source>
        <strain evidence="2">3651</strain>
    </source>
</reference>
<feature type="region of interest" description="Disordered" evidence="1">
    <location>
        <begin position="45"/>
        <end position="66"/>
    </location>
</feature>
<evidence type="ECO:0000313" key="2">
    <source>
        <dbReference type="EMBL" id="KAK4433516.1"/>
    </source>
</evidence>
<gene>
    <name evidence="2" type="ORF">Salat_1113900</name>
</gene>
<comment type="caution">
    <text evidence="2">The sequence shown here is derived from an EMBL/GenBank/DDBJ whole genome shotgun (WGS) entry which is preliminary data.</text>
</comment>
<name>A0AAE1YPE3_9LAMI</name>
<dbReference type="AlphaFoldDB" id="A0AAE1YPE3"/>
<reference evidence="2" key="1">
    <citation type="submission" date="2020-06" db="EMBL/GenBank/DDBJ databases">
        <authorList>
            <person name="Li T."/>
            <person name="Hu X."/>
            <person name="Zhang T."/>
            <person name="Song X."/>
            <person name="Zhang H."/>
            <person name="Dai N."/>
            <person name="Sheng W."/>
            <person name="Hou X."/>
            <person name="Wei L."/>
        </authorList>
    </citation>
    <scope>NUCLEOTIDE SEQUENCE</scope>
    <source>
        <strain evidence="2">3651</strain>
        <tissue evidence="2">Leaf</tissue>
    </source>
</reference>
<keyword evidence="3" id="KW-1185">Reference proteome</keyword>
<evidence type="ECO:0000256" key="1">
    <source>
        <dbReference type="SAM" id="MobiDB-lite"/>
    </source>
</evidence>
<feature type="region of interest" description="Disordered" evidence="1">
    <location>
        <begin position="189"/>
        <end position="210"/>
    </location>
</feature>
<sequence length="210" mass="23342">MAVKASKEISLGAREEGSLENEARVRRNILPRIFKGSFVEIGGGDKEEKDAEEVQSESVQKMKRRDETPHVGFQMTKTSGHDYRNATCGKPMVKEAVNLKRFILESRGMKLRGLVMWVIEGVGLGCSGLRLILPLVELRLLVAMTMGLYEEHGSNSRSSSLKEGPYSGHPQATRTPRTLILPYEGMPHTIQPSPLRATQEDLTLKGKRIA</sequence>
<dbReference type="EMBL" id="JACGWO010000003">
    <property type="protein sequence ID" value="KAK4433516.1"/>
    <property type="molecule type" value="Genomic_DNA"/>
</dbReference>
<feature type="region of interest" description="Disordered" evidence="1">
    <location>
        <begin position="152"/>
        <end position="173"/>
    </location>
</feature>
<organism evidence="2 3">
    <name type="scientific">Sesamum alatum</name>
    <dbReference type="NCBI Taxonomy" id="300844"/>
    <lineage>
        <taxon>Eukaryota</taxon>
        <taxon>Viridiplantae</taxon>
        <taxon>Streptophyta</taxon>
        <taxon>Embryophyta</taxon>
        <taxon>Tracheophyta</taxon>
        <taxon>Spermatophyta</taxon>
        <taxon>Magnoliopsida</taxon>
        <taxon>eudicotyledons</taxon>
        <taxon>Gunneridae</taxon>
        <taxon>Pentapetalae</taxon>
        <taxon>asterids</taxon>
        <taxon>lamiids</taxon>
        <taxon>Lamiales</taxon>
        <taxon>Pedaliaceae</taxon>
        <taxon>Sesamum</taxon>
    </lineage>
</organism>
<proteinExistence type="predicted"/>